<accession>A0A914DY50</accession>
<name>A0A914DY50_9BILA</name>
<dbReference type="Gene3D" id="2.60.210.10">
    <property type="entry name" value="Apoptosis, Tumor Necrosis Factor Receptor Associated Protein 2, Chain A"/>
    <property type="match status" value="1"/>
</dbReference>
<dbReference type="InterPro" id="IPR002083">
    <property type="entry name" value="MATH/TRAF_dom"/>
</dbReference>
<dbReference type="InterPro" id="IPR008974">
    <property type="entry name" value="TRAF-like"/>
</dbReference>
<dbReference type="WBParaSite" id="ACRNAN_scaffold4419.g27800.t1">
    <property type="protein sequence ID" value="ACRNAN_scaffold4419.g27800.t1"/>
    <property type="gene ID" value="ACRNAN_scaffold4419.g27800"/>
</dbReference>
<organism evidence="2 3">
    <name type="scientific">Acrobeloides nanus</name>
    <dbReference type="NCBI Taxonomy" id="290746"/>
    <lineage>
        <taxon>Eukaryota</taxon>
        <taxon>Metazoa</taxon>
        <taxon>Ecdysozoa</taxon>
        <taxon>Nematoda</taxon>
        <taxon>Chromadorea</taxon>
        <taxon>Rhabditida</taxon>
        <taxon>Tylenchina</taxon>
        <taxon>Cephalobomorpha</taxon>
        <taxon>Cephaloboidea</taxon>
        <taxon>Cephalobidae</taxon>
        <taxon>Acrobeloides</taxon>
    </lineage>
</organism>
<reference evidence="3" key="1">
    <citation type="submission" date="2022-11" db="UniProtKB">
        <authorList>
            <consortium name="WormBaseParasite"/>
        </authorList>
    </citation>
    <scope>IDENTIFICATION</scope>
</reference>
<dbReference type="Pfam" id="PF00651">
    <property type="entry name" value="BTB"/>
    <property type="match status" value="1"/>
</dbReference>
<dbReference type="PANTHER" id="PTHR47022">
    <property type="entry name" value="BTB AND MATH DOMAIN-CONTAINING PROTEIN 36-RELATED"/>
    <property type="match status" value="1"/>
</dbReference>
<protein>
    <submittedName>
        <fullName evidence="3">MATH domain-containing protein</fullName>
    </submittedName>
</protein>
<dbReference type="CDD" id="cd00121">
    <property type="entry name" value="MATH"/>
    <property type="match status" value="1"/>
</dbReference>
<proteinExistence type="predicted"/>
<sequence>MESTESNQVEKFYEKTFRFEFEYPKNVDFGGSNTGRVKFFTSEVRWVGGFPWTVELHYENSERTGNVLHLGGYFDCVSLKPEWKCKTMKGFTLISPYPDVKPKIWKQTASFYHSNGNSRWGCAKLCEWSILSSYAMNGRIMIDAFLKVDKDSRGGEPHPGVDENISHSWGFNFTQHHPGITDGVFLLDDGIRVHVCKGLLADCSPDFLNLINYQNETCQSKEEIPLSGVDSYEFIYLLHVLRPAVHRKPISGNSCWAYARKSLRPSMKRKLVAGTFLDQVMKTFNTLAKLKELKKTEEFHKLSIHMQVALFDQLLDS</sequence>
<dbReference type="SUPFAM" id="SSF49599">
    <property type="entry name" value="TRAF domain-like"/>
    <property type="match status" value="1"/>
</dbReference>
<evidence type="ECO:0000313" key="3">
    <source>
        <dbReference type="WBParaSite" id="ACRNAN_scaffold4419.g27800.t1"/>
    </source>
</evidence>
<dbReference type="PANTHER" id="PTHR47022:SF1">
    <property type="entry name" value="BTB AND MATH DOMAIN-CONTAINING PROTEIN 36-RELATED"/>
    <property type="match status" value="1"/>
</dbReference>
<keyword evidence="2" id="KW-1185">Reference proteome</keyword>
<dbReference type="AlphaFoldDB" id="A0A914DY50"/>
<dbReference type="InterPro" id="IPR000210">
    <property type="entry name" value="BTB/POZ_dom"/>
</dbReference>
<evidence type="ECO:0000313" key="2">
    <source>
        <dbReference type="Proteomes" id="UP000887540"/>
    </source>
</evidence>
<evidence type="ECO:0000259" key="1">
    <source>
        <dbReference type="Pfam" id="PF00651"/>
    </source>
</evidence>
<dbReference type="Proteomes" id="UP000887540">
    <property type="component" value="Unplaced"/>
</dbReference>
<feature type="domain" description="BTB" evidence="1">
    <location>
        <begin position="179"/>
        <end position="241"/>
    </location>
</feature>